<dbReference type="STRING" id="290317.Cpha266_2625"/>
<dbReference type="SUPFAM" id="SSF46689">
    <property type="entry name" value="Homeodomain-like"/>
    <property type="match status" value="1"/>
</dbReference>
<accession>A1BJN5</accession>
<organism evidence="1 2">
    <name type="scientific">Chlorobium phaeobacteroides (strain DSM 266 / SMG 266 / 2430)</name>
    <dbReference type="NCBI Taxonomy" id="290317"/>
    <lineage>
        <taxon>Bacteria</taxon>
        <taxon>Pseudomonadati</taxon>
        <taxon>Chlorobiota</taxon>
        <taxon>Chlorobiia</taxon>
        <taxon>Chlorobiales</taxon>
        <taxon>Chlorobiaceae</taxon>
        <taxon>Chlorobium/Pelodictyon group</taxon>
        <taxon>Chlorobium</taxon>
    </lineage>
</organism>
<sequence>MIMKKYKVTLTQEEREELEAISSKGKHAAQTVLNALILLACDEGKFQHQRSINETIACVLNVSMKTIDRVKKRFVEEGLDAVLQRKPSTRMFQSKIDGDLEAHLIAMSCSEPPVGYKRWSLRLLADKAVELEYVAQISHETVRQTLKKTSLNRGKQKA</sequence>
<dbReference type="eggNOG" id="COG3335">
    <property type="taxonomic scope" value="Bacteria"/>
</dbReference>
<name>A1BJN5_CHLPD</name>
<protein>
    <submittedName>
        <fullName evidence="1">Transposase</fullName>
    </submittedName>
</protein>
<dbReference type="InterPro" id="IPR009057">
    <property type="entry name" value="Homeodomain-like_sf"/>
</dbReference>
<evidence type="ECO:0000313" key="1">
    <source>
        <dbReference type="EMBL" id="ABL66612.1"/>
    </source>
</evidence>
<evidence type="ECO:0000313" key="2">
    <source>
        <dbReference type="Proteomes" id="UP000008701"/>
    </source>
</evidence>
<dbReference type="AlphaFoldDB" id="A1BJN5"/>
<dbReference type="Pfam" id="PF13565">
    <property type="entry name" value="HTH_32"/>
    <property type="match status" value="1"/>
</dbReference>
<dbReference type="Proteomes" id="UP000008701">
    <property type="component" value="Chromosome"/>
</dbReference>
<reference evidence="1 2" key="1">
    <citation type="submission" date="2006-12" db="EMBL/GenBank/DDBJ databases">
        <title>Complete sequence of Chlorobium phaeobacteroides DSM 266.</title>
        <authorList>
            <consortium name="US DOE Joint Genome Institute"/>
            <person name="Copeland A."/>
            <person name="Lucas S."/>
            <person name="Lapidus A."/>
            <person name="Barry K."/>
            <person name="Detter J.C."/>
            <person name="Glavina del Rio T."/>
            <person name="Hammon N."/>
            <person name="Israni S."/>
            <person name="Pitluck S."/>
            <person name="Goltsman E."/>
            <person name="Schmutz J."/>
            <person name="Larimer F."/>
            <person name="Land M."/>
            <person name="Hauser L."/>
            <person name="Mikhailova N."/>
            <person name="Li T."/>
            <person name="Overmann J."/>
            <person name="Bryant D.A."/>
            <person name="Richardson P."/>
        </authorList>
    </citation>
    <scope>NUCLEOTIDE SEQUENCE [LARGE SCALE GENOMIC DNA]</scope>
    <source>
        <strain evidence="1 2">DSM 266</strain>
    </source>
</reference>
<dbReference type="HOGENOM" id="CLU_041125_5_1_10"/>
<dbReference type="EMBL" id="CP000492">
    <property type="protein sequence ID" value="ABL66612.1"/>
    <property type="molecule type" value="Genomic_DNA"/>
</dbReference>
<keyword evidence="2" id="KW-1185">Reference proteome</keyword>
<gene>
    <name evidence="1" type="ordered locus">Cpha266_2625</name>
</gene>
<dbReference type="KEGG" id="cph:Cpha266_2625"/>
<proteinExistence type="predicted"/>